<sequence length="305" mass="34586">MTQKNDLNLLAMFLEVYRLKSITLAAQKLELTQAAVSSAMKRLSQRCQHELFLRQGRGIIATDFAVQLANKIAPAIDSVGHTFAQFSGFDPQQSGFEFRISAIEVIANLLLPAIEALCKTIQLNISLVQAPSNHTELINALRLEQFDIAIDTATNREKGFVYQPIFTEDIVLICRKGHPRIKNSISLEQYYTERHITLRLRRSNLSAVEYYASEQIAERKIAMESSSLLQQIAQVAQSDCIGACSRHLALKYADQFQINILPMPLTLAKVEYCLIWHQRMNDKPAHIWLRNQLGLLFSELNINTN</sequence>
<keyword evidence="2" id="KW-0805">Transcription regulation</keyword>
<dbReference type="Gene3D" id="3.40.190.10">
    <property type="entry name" value="Periplasmic binding protein-like II"/>
    <property type="match status" value="2"/>
</dbReference>
<name>A0A420EGB2_9ALTE</name>
<dbReference type="InterPro" id="IPR005119">
    <property type="entry name" value="LysR_subst-bd"/>
</dbReference>
<dbReference type="InterPro" id="IPR036388">
    <property type="entry name" value="WH-like_DNA-bd_sf"/>
</dbReference>
<dbReference type="Proteomes" id="UP000286482">
    <property type="component" value="Unassembled WGS sequence"/>
</dbReference>
<comment type="caution">
    <text evidence="6">The sequence shown here is derived from an EMBL/GenBank/DDBJ whole genome shotgun (WGS) entry which is preliminary data.</text>
</comment>
<gene>
    <name evidence="6" type="ORF">DBZ36_04460</name>
</gene>
<accession>A0A420EGB2</accession>
<dbReference type="Pfam" id="PF00126">
    <property type="entry name" value="HTH_1"/>
    <property type="match status" value="1"/>
</dbReference>
<dbReference type="InterPro" id="IPR050389">
    <property type="entry name" value="LysR-type_TF"/>
</dbReference>
<dbReference type="SUPFAM" id="SSF53850">
    <property type="entry name" value="Periplasmic binding protein-like II"/>
    <property type="match status" value="1"/>
</dbReference>
<dbReference type="AlphaFoldDB" id="A0A420EGB2"/>
<dbReference type="CDD" id="cd08466">
    <property type="entry name" value="PBP2_LeuO"/>
    <property type="match status" value="1"/>
</dbReference>
<dbReference type="GO" id="GO:0003677">
    <property type="term" value="F:DNA binding"/>
    <property type="evidence" value="ECO:0007669"/>
    <property type="project" value="UniProtKB-KW"/>
</dbReference>
<evidence type="ECO:0000256" key="3">
    <source>
        <dbReference type="ARBA" id="ARBA00023125"/>
    </source>
</evidence>
<evidence type="ECO:0000256" key="2">
    <source>
        <dbReference type="ARBA" id="ARBA00023015"/>
    </source>
</evidence>
<comment type="similarity">
    <text evidence="1">Belongs to the LysR transcriptional regulatory family.</text>
</comment>
<evidence type="ECO:0000259" key="5">
    <source>
        <dbReference type="PROSITE" id="PS50931"/>
    </source>
</evidence>
<dbReference type="PANTHER" id="PTHR30118">
    <property type="entry name" value="HTH-TYPE TRANSCRIPTIONAL REGULATOR LEUO-RELATED"/>
    <property type="match status" value="1"/>
</dbReference>
<keyword evidence="4" id="KW-0804">Transcription</keyword>
<dbReference type="SUPFAM" id="SSF46785">
    <property type="entry name" value="Winged helix' DNA-binding domain"/>
    <property type="match status" value="1"/>
</dbReference>
<dbReference type="Pfam" id="PF03466">
    <property type="entry name" value="LysR_substrate"/>
    <property type="match status" value="1"/>
</dbReference>
<dbReference type="GO" id="GO:0003700">
    <property type="term" value="F:DNA-binding transcription factor activity"/>
    <property type="evidence" value="ECO:0007669"/>
    <property type="project" value="InterPro"/>
</dbReference>
<dbReference type="RefSeq" id="WP_120353722.1">
    <property type="nucleotide sequence ID" value="NZ_RAQO01000004.1"/>
</dbReference>
<dbReference type="InterPro" id="IPR000847">
    <property type="entry name" value="LysR_HTH_N"/>
</dbReference>
<dbReference type="EMBL" id="RAQO01000004">
    <property type="protein sequence ID" value="RKF19717.1"/>
    <property type="molecule type" value="Genomic_DNA"/>
</dbReference>
<evidence type="ECO:0000313" key="6">
    <source>
        <dbReference type="EMBL" id="RKF19717.1"/>
    </source>
</evidence>
<protein>
    <submittedName>
        <fullName evidence="6">LysR family transcriptional regulator</fullName>
    </submittedName>
</protein>
<dbReference type="InterPro" id="IPR036390">
    <property type="entry name" value="WH_DNA-bd_sf"/>
</dbReference>
<dbReference type="OrthoDB" id="6621790at2"/>
<dbReference type="PROSITE" id="PS50931">
    <property type="entry name" value="HTH_LYSR"/>
    <property type="match status" value="1"/>
</dbReference>
<organism evidence="6 7">
    <name type="scientific">Alginatibacterium sediminis</name>
    <dbReference type="NCBI Taxonomy" id="2164068"/>
    <lineage>
        <taxon>Bacteria</taxon>
        <taxon>Pseudomonadati</taxon>
        <taxon>Pseudomonadota</taxon>
        <taxon>Gammaproteobacteria</taxon>
        <taxon>Alteromonadales</taxon>
        <taxon>Alteromonadaceae</taxon>
        <taxon>Alginatibacterium</taxon>
    </lineage>
</organism>
<keyword evidence="3" id="KW-0238">DNA-binding</keyword>
<dbReference type="PRINTS" id="PR00039">
    <property type="entry name" value="HTHLYSR"/>
</dbReference>
<feature type="domain" description="HTH lysR-type" evidence="5">
    <location>
        <begin position="5"/>
        <end position="62"/>
    </location>
</feature>
<keyword evidence="7" id="KW-1185">Reference proteome</keyword>
<reference evidence="6 7" key="1">
    <citation type="submission" date="2018-09" db="EMBL/GenBank/DDBJ databases">
        <authorList>
            <person name="Wang Z."/>
        </authorList>
    </citation>
    <scope>NUCLEOTIDE SEQUENCE [LARGE SCALE GENOMIC DNA]</scope>
    <source>
        <strain evidence="6 7">ALS 81</strain>
    </source>
</reference>
<dbReference type="Gene3D" id="1.10.10.10">
    <property type="entry name" value="Winged helix-like DNA-binding domain superfamily/Winged helix DNA-binding domain"/>
    <property type="match status" value="1"/>
</dbReference>
<evidence type="ECO:0000256" key="1">
    <source>
        <dbReference type="ARBA" id="ARBA00009437"/>
    </source>
</evidence>
<proteinExistence type="inferred from homology"/>
<dbReference type="PANTHER" id="PTHR30118:SF6">
    <property type="entry name" value="HTH-TYPE TRANSCRIPTIONAL REGULATOR LEUO"/>
    <property type="match status" value="1"/>
</dbReference>
<evidence type="ECO:0000256" key="4">
    <source>
        <dbReference type="ARBA" id="ARBA00023163"/>
    </source>
</evidence>
<evidence type="ECO:0000313" key="7">
    <source>
        <dbReference type="Proteomes" id="UP000286482"/>
    </source>
</evidence>